<accession>A0ABY3RSM7</accession>
<dbReference type="Pfam" id="PF16951">
    <property type="entry name" value="MaAIMP_sms"/>
    <property type="match status" value="1"/>
</dbReference>
<evidence type="ECO:0000256" key="1">
    <source>
        <dbReference type="SAM" id="Phobius"/>
    </source>
</evidence>
<gene>
    <name evidence="2" type="ORF">K8F61_02245</name>
</gene>
<dbReference type="RefSeq" id="WP_157517896.1">
    <property type="nucleotide sequence ID" value="NZ_CP082781.1"/>
</dbReference>
<keyword evidence="1" id="KW-1133">Transmembrane helix</keyword>
<dbReference type="Proteomes" id="UP001199642">
    <property type="component" value="Chromosome"/>
</dbReference>
<organism evidence="2 3">
    <name type="scientific">Microbacterium resistens</name>
    <dbReference type="NCBI Taxonomy" id="156977"/>
    <lineage>
        <taxon>Bacteria</taxon>
        <taxon>Bacillati</taxon>
        <taxon>Actinomycetota</taxon>
        <taxon>Actinomycetes</taxon>
        <taxon>Micrococcales</taxon>
        <taxon>Microbacteriaceae</taxon>
        <taxon>Microbacterium</taxon>
    </lineage>
</organism>
<feature type="transmembrane region" description="Helical" evidence="1">
    <location>
        <begin position="6"/>
        <end position="28"/>
    </location>
</feature>
<sequence>MTGIAVLFLAVAVVIIWGGLVTGTVMLARRPEIERYPDGGDAVEAEDHRGPAV</sequence>
<protein>
    <submittedName>
        <fullName evidence="2">Methionine/alanine import family NSS transporter small subunit</fullName>
    </submittedName>
</protein>
<keyword evidence="3" id="KW-1185">Reference proteome</keyword>
<evidence type="ECO:0000313" key="3">
    <source>
        <dbReference type="Proteomes" id="UP001199642"/>
    </source>
</evidence>
<dbReference type="EMBL" id="CP082781">
    <property type="protein sequence ID" value="UGS27054.1"/>
    <property type="molecule type" value="Genomic_DNA"/>
</dbReference>
<reference evidence="2 3" key="1">
    <citation type="submission" date="2023-01" db="EMBL/GenBank/DDBJ databases">
        <title>Characterization of estradiol degrading bacteria Microbacterium sp. MZT7 and reveal degrading genes through genome analysis.</title>
        <authorList>
            <person name="Hao P."/>
            <person name="Gao Y."/>
        </authorList>
    </citation>
    <scope>NUCLEOTIDE SEQUENCE [LARGE SCALE GENOMIC DNA]</scope>
    <source>
        <strain evidence="2 3">MZT7</strain>
    </source>
</reference>
<keyword evidence="1" id="KW-0472">Membrane</keyword>
<evidence type="ECO:0000313" key="2">
    <source>
        <dbReference type="EMBL" id="UGS27054.1"/>
    </source>
</evidence>
<keyword evidence="1" id="KW-0812">Transmembrane</keyword>
<dbReference type="NCBIfam" id="NF033493">
    <property type="entry name" value="MetS_like_NSS"/>
    <property type="match status" value="1"/>
</dbReference>
<proteinExistence type="predicted"/>
<dbReference type="InterPro" id="IPR031596">
    <property type="entry name" value="MaAIMP_sms"/>
</dbReference>
<name>A0ABY3RSM7_9MICO</name>